<dbReference type="AlphaFoldDB" id="A0AA36Y495"/>
<dbReference type="NCBIfam" id="TIGR01868">
    <property type="entry name" value="casD_Cas5e"/>
    <property type="match status" value="1"/>
</dbReference>
<evidence type="ECO:0000313" key="2">
    <source>
        <dbReference type="EMBL" id="EHO16230.1"/>
    </source>
</evidence>
<protein>
    <submittedName>
        <fullName evidence="2">CRISPR-associated protein cas5/casd, subtype I-e</fullName>
    </submittedName>
</protein>
<dbReference type="GO" id="GO:0051607">
    <property type="term" value="P:defense response to virus"/>
    <property type="evidence" value="ECO:0007669"/>
    <property type="project" value="UniProtKB-KW"/>
</dbReference>
<dbReference type="InterPro" id="IPR021124">
    <property type="entry name" value="CRISPR-assoc_prot_Cas5"/>
</dbReference>
<accession>A0AA36Y495</accession>
<comment type="caution">
    <text evidence="2">The sequence shown here is derived from an EMBL/GenBank/DDBJ whole genome shotgun (WGS) entry which is preliminary data.</text>
</comment>
<dbReference type="EMBL" id="AGEL01000010">
    <property type="protein sequence ID" value="EHO16230.1"/>
    <property type="molecule type" value="Genomic_DNA"/>
</dbReference>
<sequence length="224" mass="25506">MSTLLLRLAAPLQAWGTDSKFEVRRTNREPSKSGVIGLLAAALGLRRDADLSELSALRFGVRVDRNGEVIKDFHMAKAEKTSYLTYRYYLSDAIFLVGLESEDRSFLEKIESALRNPCFPLFLGRRSCPPTLPLVLGIREDVLEIALREEENQNKDSKSIQQSHRYIRLDCGVAEQEGAVVQDLPISFNPMKREFGYRRAKEIWLRDDVNTEESAEEHDAMAEL</sequence>
<dbReference type="RefSeq" id="WP_009533383.1">
    <property type="nucleotide sequence ID" value="NZ_JH590863.1"/>
</dbReference>
<dbReference type="InterPro" id="IPR010147">
    <property type="entry name" value="CRISPR-assoc_prot_CasD"/>
</dbReference>
<dbReference type="Proteomes" id="UP000018466">
    <property type="component" value="Unassembled WGS sequence"/>
</dbReference>
<dbReference type="NCBIfam" id="TIGR02593">
    <property type="entry name" value="CRISPR_cas5"/>
    <property type="match status" value="1"/>
</dbReference>
<dbReference type="GO" id="GO:0043571">
    <property type="term" value="P:maintenance of CRISPR repeat elements"/>
    <property type="evidence" value="ECO:0007669"/>
    <property type="project" value="InterPro"/>
</dbReference>
<name>A0AA36Y495_9FIRM</name>
<keyword evidence="1" id="KW-0051">Antiviral defense</keyword>
<dbReference type="CDD" id="cd09645">
    <property type="entry name" value="Cas5_I-E"/>
    <property type="match status" value="1"/>
</dbReference>
<organism evidence="2 3">
    <name type="scientific">Stomatobaculum longum</name>
    <dbReference type="NCBI Taxonomy" id="796942"/>
    <lineage>
        <taxon>Bacteria</taxon>
        <taxon>Bacillati</taxon>
        <taxon>Bacillota</taxon>
        <taxon>Clostridia</taxon>
        <taxon>Lachnospirales</taxon>
        <taxon>Lachnospiraceae</taxon>
        <taxon>Stomatobaculum</taxon>
    </lineage>
</organism>
<dbReference type="Pfam" id="PF09704">
    <property type="entry name" value="Cas_Cas5d"/>
    <property type="match status" value="1"/>
</dbReference>
<gene>
    <name evidence="2" type="ORF">HMPREF9623_01551</name>
</gene>
<keyword evidence="3" id="KW-1185">Reference proteome</keyword>
<evidence type="ECO:0000256" key="1">
    <source>
        <dbReference type="ARBA" id="ARBA00023118"/>
    </source>
</evidence>
<reference evidence="2 3" key="1">
    <citation type="submission" date="2011-10" db="EMBL/GenBank/DDBJ databases">
        <title>The Genome Sequence of Lachnospiraceae bacterium ACC2.</title>
        <authorList>
            <consortium name="The Broad Institute Genome Sequencing Platform"/>
            <person name="Earl A."/>
            <person name="Ward D."/>
            <person name="Feldgarden M."/>
            <person name="Gevers D."/>
            <person name="Sizova M."/>
            <person name="Hazen A."/>
            <person name="Epstein S."/>
            <person name="Young S.K."/>
            <person name="Zeng Q."/>
            <person name="Gargeya S."/>
            <person name="Fitzgerald M."/>
            <person name="Haas B."/>
            <person name="Abouelleil A."/>
            <person name="Alvarado L."/>
            <person name="Arachchi H.M."/>
            <person name="Berlin A."/>
            <person name="Brown A."/>
            <person name="Chapman S.B."/>
            <person name="Chen Z."/>
            <person name="Dunbar C."/>
            <person name="Freedman E."/>
            <person name="Gearin G."/>
            <person name="Goldberg J."/>
            <person name="Griggs A."/>
            <person name="Gujja S."/>
            <person name="Heiman D."/>
            <person name="Howarth C."/>
            <person name="Larson L."/>
            <person name="Lui A."/>
            <person name="MacDonald P.J.P."/>
            <person name="Montmayeur A."/>
            <person name="Murphy C."/>
            <person name="Neiman D."/>
            <person name="Pearson M."/>
            <person name="Priest M."/>
            <person name="Roberts A."/>
            <person name="Saif S."/>
            <person name="Shea T."/>
            <person name="Shenoy N."/>
            <person name="Sisk P."/>
            <person name="Stolte C."/>
            <person name="Sykes S."/>
            <person name="Wortman J."/>
            <person name="Nusbaum C."/>
            <person name="Birren B."/>
        </authorList>
    </citation>
    <scope>NUCLEOTIDE SEQUENCE [LARGE SCALE GENOMIC DNA]</scope>
    <source>
        <strain evidence="2 3">ACC2</strain>
    </source>
</reference>
<dbReference type="Gene3D" id="3.30.70.2660">
    <property type="match status" value="1"/>
</dbReference>
<proteinExistence type="predicted"/>
<dbReference type="GeneID" id="86941284"/>
<dbReference type="GO" id="GO:0003723">
    <property type="term" value="F:RNA binding"/>
    <property type="evidence" value="ECO:0007669"/>
    <property type="project" value="InterPro"/>
</dbReference>
<evidence type="ECO:0000313" key="3">
    <source>
        <dbReference type="Proteomes" id="UP000018466"/>
    </source>
</evidence>
<dbReference type="InterPro" id="IPR013422">
    <property type="entry name" value="CRISPR-assoc_prot_Cas5_N"/>
</dbReference>